<dbReference type="EMBL" id="VAHF01000010">
    <property type="protein sequence ID" value="TXG53482.1"/>
    <property type="molecule type" value="Genomic_DNA"/>
</dbReference>
<evidence type="ECO:0000313" key="4">
    <source>
        <dbReference type="EMBL" id="TXG53482.1"/>
    </source>
</evidence>
<sequence length="712" mass="77415">MALCLAGKILSPDLVNRDAFRSLISRIWKVRGGVEIEVVTNNVYAFHFQLSEDRRKVFTSGPWNFDDSLIVLEEPTGTGSIKGLKFDRVDFWVQISNLPMLCMTKEIAEFLGGIIGEVREVDSGPTGDCLGKFVRVRVAVDITKPLRRFLHVDVLGDEEETVMPIQYERLPSFCFRCGLLGHTVHGCPEGDCHSPINSKDFLYGAWMRATIPPKPVGNREWNPRYNSGNVRRPNYGLEGGRGRNHWHHNSGAGYGSQGLAGQLVSKKKSGSNISGDLIADKSERVIKGNSNSISVLDRNYERDSGDGNSNGRDNSGSGKGKSVINKDIQVNGLAINKQDVTDGGLGPKGVFVFGSSFVKENYGGPNGADVSGLVNKLSLGHLDPTTITLEGLEAGRITDASGVEECIGPPSVASVACKKVGGNGRGVGQWKKAARKKSRGVEISNQESVCGKRKEVGTVECFMDGAKKPKVDSSSSISMGRMRFHFEEAWAADAECHDLGFKWIDDMHILDLLAFGQCTLNKDEMELMCVVLWRLWYWRNQHAHSIPYIRNEDVFAWASDYIGEFRMANLVEKGPAGLPRPVARIRWSKPDIGSFKINTDAAIKVANNQVGVGAIIRDSGGKVMVAAVQRMDACYDPSVAEAVAILFGLRVAVGRGLLPAVLESDAQSVVNLICSGSDICADIGVVLSDIRILASLVEIPISFVSRNANGAE</sequence>
<dbReference type="GO" id="GO:0003676">
    <property type="term" value="F:nucleic acid binding"/>
    <property type="evidence" value="ECO:0007669"/>
    <property type="project" value="InterPro"/>
</dbReference>
<dbReference type="InterPro" id="IPR001878">
    <property type="entry name" value="Znf_CCHC"/>
</dbReference>
<evidence type="ECO:0000256" key="2">
    <source>
        <dbReference type="SAM" id="MobiDB-lite"/>
    </source>
</evidence>
<name>A0A5C7HA98_9ROSI</name>
<dbReference type="Pfam" id="PF14111">
    <property type="entry name" value="DUF4283"/>
    <property type="match status" value="1"/>
</dbReference>
<dbReference type="Proteomes" id="UP000323000">
    <property type="component" value="Chromosome 10"/>
</dbReference>
<dbReference type="CDD" id="cd06222">
    <property type="entry name" value="RNase_H_like"/>
    <property type="match status" value="1"/>
</dbReference>
<evidence type="ECO:0000256" key="1">
    <source>
        <dbReference type="PROSITE-ProRule" id="PRU00047"/>
    </source>
</evidence>
<keyword evidence="1" id="KW-0862">Zinc</keyword>
<dbReference type="InterPro" id="IPR012337">
    <property type="entry name" value="RNaseH-like_sf"/>
</dbReference>
<dbReference type="GO" id="GO:0004523">
    <property type="term" value="F:RNA-DNA hybrid ribonuclease activity"/>
    <property type="evidence" value="ECO:0007669"/>
    <property type="project" value="InterPro"/>
</dbReference>
<evidence type="ECO:0000313" key="5">
    <source>
        <dbReference type="Proteomes" id="UP000323000"/>
    </source>
</evidence>
<dbReference type="InterPro" id="IPR040256">
    <property type="entry name" value="At4g02000-like"/>
</dbReference>
<dbReference type="Gene3D" id="3.30.420.10">
    <property type="entry name" value="Ribonuclease H-like superfamily/Ribonuclease H"/>
    <property type="match status" value="1"/>
</dbReference>
<keyword evidence="1" id="KW-0863">Zinc-finger</keyword>
<dbReference type="InterPro" id="IPR025558">
    <property type="entry name" value="DUF4283"/>
</dbReference>
<dbReference type="PROSITE" id="PS50158">
    <property type="entry name" value="ZF_CCHC"/>
    <property type="match status" value="1"/>
</dbReference>
<dbReference type="PANTHER" id="PTHR31286">
    <property type="entry name" value="GLYCINE-RICH CELL WALL STRUCTURAL PROTEIN 1.8-LIKE"/>
    <property type="match status" value="1"/>
</dbReference>
<dbReference type="InterPro" id="IPR044730">
    <property type="entry name" value="RNase_H-like_dom_plant"/>
</dbReference>
<dbReference type="InterPro" id="IPR036397">
    <property type="entry name" value="RNaseH_sf"/>
</dbReference>
<protein>
    <recommendedName>
        <fullName evidence="3">CCHC-type domain-containing protein</fullName>
    </recommendedName>
</protein>
<dbReference type="GO" id="GO:0008270">
    <property type="term" value="F:zinc ion binding"/>
    <property type="evidence" value="ECO:0007669"/>
    <property type="project" value="UniProtKB-KW"/>
</dbReference>
<keyword evidence="5" id="KW-1185">Reference proteome</keyword>
<feature type="region of interest" description="Disordered" evidence="2">
    <location>
        <begin position="296"/>
        <end position="323"/>
    </location>
</feature>
<dbReference type="AlphaFoldDB" id="A0A5C7HA98"/>
<dbReference type="SUPFAM" id="SSF53098">
    <property type="entry name" value="Ribonuclease H-like"/>
    <property type="match status" value="1"/>
</dbReference>
<evidence type="ECO:0000259" key="3">
    <source>
        <dbReference type="PROSITE" id="PS50158"/>
    </source>
</evidence>
<reference evidence="5" key="1">
    <citation type="journal article" date="2019" name="Gigascience">
        <title>De novo genome assembly of the endangered Acer yangbiense, a plant species with extremely small populations endemic to Yunnan Province, China.</title>
        <authorList>
            <person name="Yang J."/>
            <person name="Wariss H.M."/>
            <person name="Tao L."/>
            <person name="Zhang R."/>
            <person name="Yun Q."/>
            <person name="Hollingsworth P."/>
            <person name="Dao Z."/>
            <person name="Luo G."/>
            <person name="Guo H."/>
            <person name="Ma Y."/>
            <person name="Sun W."/>
        </authorList>
    </citation>
    <scope>NUCLEOTIDE SEQUENCE [LARGE SCALE GENOMIC DNA]</scope>
    <source>
        <strain evidence="5">cv. Malutang</strain>
    </source>
</reference>
<organism evidence="4 5">
    <name type="scientific">Acer yangbiense</name>
    <dbReference type="NCBI Taxonomy" id="1000413"/>
    <lineage>
        <taxon>Eukaryota</taxon>
        <taxon>Viridiplantae</taxon>
        <taxon>Streptophyta</taxon>
        <taxon>Embryophyta</taxon>
        <taxon>Tracheophyta</taxon>
        <taxon>Spermatophyta</taxon>
        <taxon>Magnoliopsida</taxon>
        <taxon>eudicotyledons</taxon>
        <taxon>Gunneridae</taxon>
        <taxon>Pentapetalae</taxon>
        <taxon>rosids</taxon>
        <taxon>malvids</taxon>
        <taxon>Sapindales</taxon>
        <taxon>Sapindaceae</taxon>
        <taxon>Hippocastanoideae</taxon>
        <taxon>Acereae</taxon>
        <taxon>Acer</taxon>
    </lineage>
</organism>
<dbReference type="Pfam" id="PF14392">
    <property type="entry name" value="zf-CCHC_4"/>
    <property type="match status" value="1"/>
</dbReference>
<gene>
    <name evidence="4" type="ORF">EZV62_022651</name>
</gene>
<keyword evidence="1" id="KW-0479">Metal-binding</keyword>
<dbReference type="Pfam" id="PF13456">
    <property type="entry name" value="RVT_3"/>
    <property type="match status" value="1"/>
</dbReference>
<dbReference type="OrthoDB" id="1804412at2759"/>
<feature type="domain" description="CCHC-type" evidence="3">
    <location>
        <begin position="174"/>
        <end position="189"/>
    </location>
</feature>
<proteinExistence type="predicted"/>
<dbReference type="PANTHER" id="PTHR31286:SF167">
    <property type="entry name" value="OS09G0268800 PROTEIN"/>
    <property type="match status" value="1"/>
</dbReference>
<dbReference type="InterPro" id="IPR025836">
    <property type="entry name" value="Zn_knuckle_CX2CX4HX4C"/>
</dbReference>
<accession>A0A5C7HA98</accession>
<comment type="caution">
    <text evidence="4">The sequence shown here is derived from an EMBL/GenBank/DDBJ whole genome shotgun (WGS) entry which is preliminary data.</text>
</comment>
<feature type="compositionally biased region" description="Low complexity" evidence="2">
    <location>
        <begin position="306"/>
        <end position="322"/>
    </location>
</feature>
<dbReference type="InterPro" id="IPR002156">
    <property type="entry name" value="RNaseH_domain"/>
</dbReference>